<dbReference type="CDD" id="cd03258">
    <property type="entry name" value="ABC_MetN_methionine_transporter"/>
    <property type="match status" value="1"/>
</dbReference>
<evidence type="ECO:0000256" key="7">
    <source>
        <dbReference type="ARBA" id="ARBA00022970"/>
    </source>
</evidence>
<dbReference type="Gene3D" id="3.40.50.300">
    <property type="entry name" value="P-loop containing nucleotide triphosphate hydrolases"/>
    <property type="match status" value="1"/>
</dbReference>
<dbReference type="SMART" id="SM00382">
    <property type="entry name" value="AAA"/>
    <property type="match status" value="1"/>
</dbReference>
<dbReference type="InterPro" id="IPR041701">
    <property type="entry name" value="MetN_ABC"/>
</dbReference>
<dbReference type="EMBL" id="JAAGPU010000008">
    <property type="protein sequence ID" value="NEU04416.1"/>
    <property type="molecule type" value="Genomic_DNA"/>
</dbReference>
<evidence type="ECO:0000259" key="9">
    <source>
        <dbReference type="PROSITE" id="PS50893"/>
    </source>
</evidence>
<feature type="domain" description="ABC transporter" evidence="9">
    <location>
        <begin position="2"/>
        <end position="241"/>
    </location>
</feature>
<evidence type="ECO:0000256" key="1">
    <source>
        <dbReference type="ARBA" id="ARBA00005417"/>
    </source>
</evidence>
<organism evidence="10 11">
    <name type="scientific">Clostridium senegalense</name>
    <dbReference type="NCBI Taxonomy" id="1465809"/>
    <lineage>
        <taxon>Bacteria</taxon>
        <taxon>Bacillati</taxon>
        <taxon>Bacillota</taxon>
        <taxon>Clostridia</taxon>
        <taxon>Eubacteriales</taxon>
        <taxon>Clostridiaceae</taxon>
        <taxon>Clostridium</taxon>
    </lineage>
</organism>
<evidence type="ECO:0000256" key="2">
    <source>
        <dbReference type="ARBA" id="ARBA00022448"/>
    </source>
</evidence>
<evidence type="ECO:0000313" key="10">
    <source>
        <dbReference type="EMBL" id="NEU04416.1"/>
    </source>
</evidence>
<evidence type="ECO:0000256" key="4">
    <source>
        <dbReference type="ARBA" id="ARBA00022741"/>
    </source>
</evidence>
<dbReference type="Proteomes" id="UP000481872">
    <property type="component" value="Unassembled WGS sequence"/>
</dbReference>
<dbReference type="InterPro" id="IPR017871">
    <property type="entry name" value="ABC_transporter-like_CS"/>
</dbReference>
<evidence type="ECO:0000256" key="8">
    <source>
        <dbReference type="ARBA" id="ARBA00023136"/>
    </source>
</evidence>
<keyword evidence="3" id="KW-1003">Cell membrane</keyword>
<keyword evidence="4" id="KW-0547">Nucleotide-binding</keyword>
<reference evidence="10 11" key="1">
    <citation type="submission" date="2020-02" db="EMBL/GenBank/DDBJ databases">
        <title>Genome assembly of a novel Clostridium senegalense strain.</title>
        <authorList>
            <person name="Gupta T.B."/>
            <person name="Jauregui R."/>
            <person name="Maclean P."/>
            <person name="Nawarathana A."/>
            <person name="Brightwell G."/>
        </authorList>
    </citation>
    <scope>NUCLEOTIDE SEQUENCE [LARGE SCALE GENOMIC DNA]</scope>
    <source>
        <strain evidence="10 11">AGRFS4</strain>
    </source>
</reference>
<keyword evidence="8" id="KW-0472">Membrane</keyword>
<dbReference type="PANTHER" id="PTHR43166:SF30">
    <property type="entry name" value="METHIONINE IMPORT ATP-BINDING PROTEIN METN"/>
    <property type="match status" value="1"/>
</dbReference>
<dbReference type="InterPro" id="IPR027417">
    <property type="entry name" value="P-loop_NTPase"/>
</dbReference>
<dbReference type="InterPro" id="IPR045865">
    <property type="entry name" value="ACT-like_dom_sf"/>
</dbReference>
<evidence type="ECO:0000256" key="3">
    <source>
        <dbReference type="ARBA" id="ARBA00022475"/>
    </source>
</evidence>
<dbReference type="InterPro" id="IPR003593">
    <property type="entry name" value="AAA+_ATPase"/>
</dbReference>
<dbReference type="Pfam" id="PF00005">
    <property type="entry name" value="ABC_tran"/>
    <property type="match status" value="1"/>
</dbReference>
<accession>A0A6M0H0V8</accession>
<comment type="similarity">
    <text evidence="1">Belongs to the ABC transporter superfamily.</text>
</comment>
<dbReference type="FunFam" id="3.40.50.300:FF:000056">
    <property type="entry name" value="Cell division ATP-binding protein FtsE"/>
    <property type="match status" value="1"/>
</dbReference>
<name>A0A6M0H0V8_9CLOT</name>
<dbReference type="AlphaFoldDB" id="A0A6M0H0V8"/>
<keyword evidence="5 10" id="KW-0067">ATP-binding</keyword>
<dbReference type="PROSITE" id="PS00211">
    <property type="entry name" value="ABC_TRANSPORTER_1"/>
    <property type="match status" value="1"/>
</dbReference>
<dbReference type="SMART" id="SM00930">
    <property type="entry name" value="NIL"/>
    <property type="match status" value="1"/>
</dbReference>
<dbReference type="Gene3D" id="3.30.70.260">
    <property type="match status" value="1"/>
</dbReference>
<dbReference type="InterPro" id="IPR003439">
    <property type="entry name" value="ABC_transporter-like_ATP-bd"/>
</dbReference>
<evidence type="ECO:0000313" key="11">
    <source>
        <dbReference type="Proteomes" id="UP000481872"/>
    </source>
</evidence>
<evidence type="ECO:0000256" key="6">
    <source>
        <dbReference type="ARBA" id="ARBA00022967"/>
    </source>
</evidence>
<dbReference type="GO" id="GO:0016887">
    <property type="term" value="F:ATP hydrolysis activity"/>
    <property type="evidence" value="ECO:0007669"/>
    <property type="project" value="InterPro"/>
</dbReference>
<keyword evidence="11" id="KW-1185">Reference proteome</keyword>
<proteinExistence type="inferred from homology"/>
<evidence type="ECO:0000256" key="5">
    <source>
        <dbReference type="ARBA" id="ARBA00022840"/>
    </source>
</evidence>
<dbReference type="SUPFAM" id="SSF55021">
    <property type="entry name" value="ACT-like"/>
    <property type="match status" value="1"/>
</dbReference>
<dbReference type="InterPro" id="IPR018449">
    <property type="entry name" value="NIL_domain"/>
</dbReference>
<dbReference type="PANTHER" id="PTHR43166">
    <property type="entry name" value="AMINO ACID IMPORT ATP-BINDING PROTEIN"/>
    <property type="match status" value="1"/>
</dbReference>
<dbReference type="InterPro" id="IPR050086">
    <property type="entry name" value="MetN_ABC_transporter-like"/>
</dbReference>
<dbReference type="SUPFAM" id="SSF52540">
    <property type="entry name" value="P-loop containing nucleoside triphosphate hydrolases"/>
    <property type="match status" value="1"/>
</dbReference>
<dbReference type="PROSITE" id="PS50893">
    <property type="entry name" value="ABC_TRANSPORTER_2"/>
    <property type="match status" value="1"/>
</dbReference>
<keyword evidence="6" id="KW-1278">Translocase</keyword>
<sequence length="355" mass="39517">MISLRNIRKTYLSDNNLVEALKGVSLEIVEGEICGIIGFSGAGKSTLVRCMNLLELPTEGKVFVDNQELTALSSKELREARKNIGMIFQHFNLMKSKTVSKNIAYPLKGSGLNKEQIKKRVSELLNLVGLSEKANSYPAQLSGGQKQRVAIARALANSPKVLLCDEATSALDPQTTQSILNLLKDINKKLGLTIVIITHEMHVVKEICDNVAVMENGNIVEHSDLIKIFTKPKAKVTKDFIATIFQENKVYELLKKEYVIKDIRKDELLAKMVFIGQNTGQAFISNISRKFKIDASILFGNIEIVQNTPIGYLVVKLSGQIENILNVKKYLKENNVELEVISDGKCNNEYTTQCS</sequence>
<dbReference type="GO" id="GO:0005886">
    <property type="term" value="C:plasma membrane"/>
    <property type="evidence" value="ECO:0007669"/>
    <property type="project" value="UniProtKB-ARBA"/>
</dbReference>
<dbReference type="GO" id="GO:0005524">
    <property type="term" value="F:ATP binding"/>
    <property type="evidence" value="ECO:0007669"/>
    <property type="project" value="UniProtKB-KW"/>
</dbReference>
<comment type="caution">
    <text evidence="10">The sequence shown here is derived from an EMBL/GenBank/DDBJ whole genome shotgun (WGS) entry which is preliminary data.</text>
</comment>
<dbReference type="GO" id="GO:0006865">
    <property type="term" value="P:amino acid transport"/>
    <property type="evidence" value="ECO:0007669"/>
    <property type="project" value="UniProtKB-KW"/>
</dbReference>
<dbReference type="RefSeq" id="WP_061994477.1">
    <property type="nucleotide sequence ID" value="NZ_JAAGPU010000008.1"/>
</dbReference>
<keyword evidence="7" id="KW-0029">Amino-acid transport</keyword>
<protein>
    <submittedName>
        <fullName evidence="10">ATP-binding cassette domain-containing protein</fullName>
    </submittedName>
</protein>
<gene>
    <name evidence="10" type="ORF">G3M99_06005</name>
</gene>
<keyword evidence="2" id="KW-0813">Transport</keyword>
<dbReference type="Pfam" id="PF09383">
    <property type="entry name" value="NIL"/>
    <property type="match status" value="1"/>
</dbReference>